<name>A0ACC4BE09_POPAL</name>
<gene>
    <name evidence="1" type="ORF">D5086_022091</name>
</gene>
<proteinExistence type="predicted"/>
<evidence type="ECO:0000313" key="2">
    <source>
        <dbReference type="Proteomes" id="UP000309997"/>
    </source>
</evidence>
<comment type="caution">
    <text evidence="1">The sequence shown here is derived from an EMBL/GenBank/DDBJ whole genome shotgun (WGS) entry which is preliminary data.</text>
</comment>
<dbReference type="EMBL" id="RCHU02000011">
    <property type="protein sequence ID" value="KAL3576808.1"/>
    <property type="molecule type" value="Genomic_DNA"/>
</dbReference>
<accession>A0ACC4BE09</accession>
<protein>
    <submittedName>
        <fullName evidence="1">Uncharacterized protein</fullName>
    </submittedName>
</protein>
<keyword evidence="2" id="KW-1185">Reference proteome</keyword>
<reference evidence="1 2" key="1">
    <citation type="journal article" date="2024" name="Plant Biotechnol. J.">
        <title>Genome and CRISPR/Cas9 system of a widespread forest tree (Populus alba) in the world.</title>
        <authorList>
            <person name="Liu Y.J."/>
            <person name="Jiang P.F."/>
            <person name="Han X.M."/>
            <person name="Li X.Y."/>
            <person name="Wang H.M."/>
            <person name="Wang Y.J."/>
            <person name="Wang X.X."/>
            <person name="Zeng Q.Y."/>
        </authorList>
    </citation>
    <scope>NUCLEOTIDE SEQUENCE [LARGE SCALE GENOMIC DNA]</scope>
    <source>
        <strain evidence="2">cv. PAL-ZL1</strain>
    </source>
</reference>
<evidence type="ECO:0000313" key="1">
    <source>
        <dbReference type="EMBL" id="KAL3576808.1"/>
    </source>
</evidence>
<organism evidence="1 2">
    <name type="scientific">Populus alba</name>
    <name type="common">White poplar</name>
    <dbReference type="NCBI Taxonomy" id="43335"/>
    <lineage>
        <taxon>Eukaryota</taxon>
        <taxon>Viridiplantae</taxon>
        <taxon>Streptophyta</taxon>
        <taxon>Embryophyta</taxon>
        <taxon>Tracheophyta</taxon>
        <taxon>Spermatophyta</taxon>
        <taxon>Magnoliopsida</taxon>
        <taxon>eudicotyledons</taxon>
        <taxon>Gunneridae</taxon>
        <taxon>Pentapetalae</taxon>
        <taxon>rosids</taxon>
        <taxon>fabids</taxon>
        <taxon>Malpighiales</taxon>
        <taxon>Salicaceae</taxon>
        <taxon>Saliceae</taxon>
        <taxon>Populus</taxon>
    </lineage>
</organism>
<sequence length="524" mass="59529">MTRAAPNAPFRRLPWEEMQKRRAQGLCFNCNERFTAGHKCQGMQLLLLESPTDFNEITYEEVTEEADAEEVTKENDEPEITLHALTGWSALRTMRVDAKVGFVNAVVLIDSGFTHNFISTRMADRLRLPVVPTETFTVRVANGARLQCQGKFEKVQVLLQEIHFSLTLYSLPLADLDIVLVHHAGHIRDPVTEYVSGIEPVNVRPYRYAYFQKAEMEKQVQEMLNFGLIRPSTSPFSSPVLLVKKKDGSCRFCTDYRSLNAVTIKDRFPIPTVEDMLDELHGAAYFTKLDLRAGYHQVRVQPSDIHKTDFRTHNGHYEYLVMPFCLSNAPSTFQAIMNAIFRPHLRKFILASKCAFGKQELEYLGHIVSHQGVKVDNNKIEAMVAWPRPANISELRGFLGLTGYYRKFVRNYGLIARALTNLLKKGQFGWNTKAEEAFQTLKKAMTTTPILAMPNFNDTFIVETDASGNGIGAVLQQQGKPIAFMSRALGVSKCSWSTYAKEMLSVVEAIRMWRPYLLGQHFII</sequence>
<dbReference type="Proteomes" id="UP000309997">
    <property type="component" value="Unassembled WGS sequence"/>
</dbReference>